<organism evidence="2 3">
    <name type="scientific">Halobium palmae</name>
    <dbReference type="NCBI Taxonomy" id="1776492"/>
    <lineage>
        <taxon>Archaea</taxon>
        <taxon>Methanobacteriati</taxon>
        <taxon>Methanobacteriota</taxon>
        <taxon>Stenosarchaea group</taxon>
        <taxon>Halobacteria</taxon>
        <taxon>Halobacteriales</taxon>
        <taxon>Haloferacaceae</taxon>
        <taxon>Halobium</taxon>
    </lineage>
</organism>
<proteinExistence type="predicted"/>
<dbReference type="AlphaFoldDB" id="A0ABD5S3C2"/>
<feature type="transmembrane region" description="Helical" evidence="1">
    <location>
        <begin position="51"/>
        <end position="71"/>
    </location>
</feature>
<name>A0ABD5S3C2_9EURY</name>
<evidence type="ECO:0000313" key="3">
    <source>
        <dbReference type="Proteomes" id="UP001596328"/>
    </source>
</evidence>
<evidence type="ECO:0000313" key="2">
    <source>
        <dbReference type="EMBL" id="MFC6725778.1"/>
    </source>
</evidence>
<dbReference type="EMBL" id="JBHSWU010000702">
    <property type="protein sequence ID" value="MFC6725778.1"/>
    <property type="molecule type" value="Genomic_DNA"/>
</dbReference>
<feature type="transmembrane region" description="Helical" evidence="1">
    <location>
        <begin position="20"/>
        <end position="45"/>
    </location>
</feature>
<keyword evidence="1" id="KW-0812">Transmembrane</keyword>
<comment type="caution">
    <text evidence="2">The sequence shown here is derived from an EMBL/GenBank/DDBJ whole genome shotgun (WGS) entry which is preliminary data.</text>
</comment>
<protein>
    <submittedName>
        <fullName evidence="2">Uncharacterized protein</fullName>
    </submittedName>
</protein>
<evidence type="ECO:0000256" key="1">
    <source>
        <dbReference type="SAM" id="Phobius"/>
    </source>
</evidence>
<dbReference type="Proteomes" id="UP001596328">
    <property type="component" value="Unassembled WGS sequence"/>
</dbReference>
<keyword evidence="1" id="KW-0472">Membrane</keyword>
<accession>A0ABD5S3C2</accession>
<keyword evidence="1" id="KW-1133">Transmembrane helix</keyword>
<gene>
    <name evidence="2" type="ORF">ACFQE1_15665</name>
</gene>
<keyword evidence="3" id="KW-1185">Reference proteome</keyword>
<reference evidence="2 3" key="1">
    <citation type="journal article" date="2019" name="Int. J. Syst. Evol. Microbiol.">
        <title>The Global Catalogue of Microorganisms (GCM) 10K type strain sequencing project: providing services to taxonomists for standard genome sequencing and annotation.</title>
        <authorList>
            <consortium name="The Broad Institute Genomics Platform"/>
            <consortium name="The Broad Institute Genome Sequencing Center for Infectious Disease"/>
            <person name="Wu L."/>
            <person name="Ma J."/>
        </authorList>
    </citation>
    <scope>NUCLEOTIDE SEQUENCE [LARGE SCALE GENOMIC DNA]</scope>
    <source>
        <strain evidence="2 3">NBRC 111368</strain>
    </source>
</reference>
<sequence length="77" mass="8030">MSSDASRSGTRLAVGPVRLVWTSLGAQLVGLCLLFVACAVLAWAADLSTPLVPTVAYSAVGGFVLLEALYLGGFRFR</sequence>